<proteinExistence type="predicted"/>
<protein>
    <recommendedName>
        <fullName evidence="6">ATP synthase subunit K, mitochondrial</fullName>
    </recommendedName>
</protein>
<sequence length="70" mass="7614">MAGFYTIAGKNIPTHYLALGLLTTYGVAIKFALSGKSEPKVVPAVTANSDDEYKFIMDYIKEAEASESKH</sequence>
<keyword evidence="5" id="KW-1185">Reference proteome</keyword>
<evidence type="ECO:0000256" key="3">
    <source>
        <dbReference type="ARBA" id="ARBA00023136"/>
    </source>
</evidence>
<dbReference type="PANTHER" id="PTHR28074">
    <property type="entry name" value="ATP SYNTHASE SUBUNIT K, MITOCHONDRIAL"/>
    <property type="match status" value="1"/>
</dbReference>
<comment type="subcellular location">
    <subcellularLocation>
        <location evidence="1">Mitochondrion membrane</location>
    </subcellularLocation>
</comment>
<dbReference type="InterPro" id="IPR021278">
    <property type="entry name" value="ATP19"/>
</dbReference>
<name>A0A1R1X4M9_9FUNG</name>
<dbReference type="GO" id="GO:0015986">
    <property type="term" value="P:proton motive force-driven ATP synthesis"/>
    <property type="evidence" value="ECO:0007669"/>
    <property type="project" value="TreeGrafter"/>
</dbReference>
<dbReference type="EMBL" id="LSSN01005386">
    <property type="protein sequence ID" value="OMJ09598.1"/>
    <property type="molecule type" value="Genomic_DNA"/>
</dbReference>
<evidence type="ECO:0000313" key="4">
    <source>
        <dbReference type="EMBL" id="OMJ09598.1"/>
    </source>
</evidence>
<keyword evidence="3" id="KW-0472">Membrane</keyword>
<evidence type="ECO:0000256" key="2">
    <source>
        <dbReference type="ARBA" id="ARBA00023128"/>
    </source>
</evidence>
<dbReference type="AlphaFoldDB" id="A0A1R1X4M9"/>
<keyword evidence="2" id="KW-0496">Mitochondrion</keyword>
<evidence type="ECO:0008006" key="6">
    <source>
        <dbReference type="Google" id="ProtNLM"/>
    </source>
</evidence>
<dbReference type="Pfam" id="PF11022">
    <property type="entry name" value="ATP19"/>
    <property type="match status" value="1"/>
</dbReference>
<dbReference type="STRING" id="133412.A0A1R1X4M9"/>
<reference evidence="4 5" key="1">
    <citation type="submission" date="2017-01" db="EMBL/GenBank/DDBJ databases">
        <authorList>
            <person name="Mah S.A."/>
            <person name="Swanson W.J."/>
            <person name="Moy G.W."/>
            <person name="Vacquier V.D."/>
        </authorList>
    </citation>
    <scope>NUCLEOTIDE SEQUENCE [LARGE SCALE GENOMIC DNA]</scope>
    <source>
        <strain evidence="4 5">GSMNP</strain>
    </source>
</reference>
<evidence type="ECO:0000256" key="1">
    <source>
        <dbReference type="ARBA" id="ARBA00004325"/>
    </source>
</evidence>
<dbReference type="GO" id="GO:0031966">
    <property type="term" value="C:mitochondrial membrane"/>
    <property type="evidence" value="ECO:0007669"/>
    <property type="project" value="UniProtKB-SubCell"/>
</dbReference>
<dbReference type="OrthoDB" id="2094445at2759"/>
<organism evidence="4 5">
    <name type="scientific">Smittium culicis</name>
    <dbReference type="NCBI Taxonomy" id="133412"/>
    <lineage>
        <taxon>Eukaryota</taxon>
        <taxon>Fungi</taxon>
        <taxon>Fungi incertae sedis</taxon>
        <taxon>Zoopagomycota</taxon>
        <taxon>Kickxellomycotina</taxon>
        <taxon>Harpellomycetes</taxon>
        <taxon>Harpellales</taxon>
        <taxon>Legeriomycetaceae</taxon>
        <taxon>Smittium</taxon>
    </lineage>
</organism>
<evidence type="ECO:0000313" key="5">
    <source>
        <dbReference type="Proteomes" id="UP000187283"/>
    </source>
</evidence>
<dbReference type="Proteomes" id="UP000187283">
    <property type="component" value="Unassembled WGS sequence"/>
</dbReference>
<dbReference type="PANTHER" id="PTHR28074:SF1">
    <property type="entry name" value="ATP SYNTHASE SUBUNIT K, MITOCHONDRIAL"/>
    <property type="match status" value="1"/>
</dbReference>
<comment type="caution">
    <text evidence="4">The sequence shown here is derived from an EMBL/GenBank/DDBJ whole genome shotgun (WGS) entry which is preliminary data.</text>
</comment>
<gene>
    <name evidence="4" type="ORF">AYI70_g10839</name>
</gene>
<accession>A0A1R1X4M9</accession>